<dbReference type="InterPro" id="IPR007712">
    <property type="entry name" value="RelE/ParE_toxin"/>
</dbReference>
<dbReference type="EMBL" id="CP002541">
    <property type="protein sequence ID" value="ADY14068.1"/>
    <property type="molecule type" value="Genomic_DNA"/>
</dbReference>
<protein>
    <submittedName>
        <fullName evidence="2">Plasmid stabilization system</fullName>
    </submittedName>
</protein>
<dbReference type="Gene3D" id="3.30.2310.20">
    <property type="entry name" value="RelE-like"/>
    <property type="match status" value="1"/>
</dbReference>
<dbReference type="Pfam" id="PF05016">
    <property type="entry name" value="ParE_toxin"/>
    <property type="match status" value="1"/>
</dbReference>
<keyword evidence="3" id="KW-1185">Reference proteome</keyword>
<dbReference type="STRING" id="158189.SpiBuddy_2249"/>
<dbReference type="eggNOG" id="COG3668">
    <property type="taxonomic scope" value="Bacteria"/>
</dbReference>
<evidence type="ECO:0000313" key="2">
    <source>
        <dbReference type="EMBL" id="ADY14068.1"/>
    </source>
</evidence>
<accession>F0RTZ0</accession>
<evidence type="ECO:0000313" key="3">
    <source>
        <dbReference type="Proteomes" id="UP000008466"/>
    </source>
</evidence>
<organism evidence="2 3">
    <name type="scientific">Sphaerochaeta globosa (strain ATCC BAA-1886 / DSM 22777 / Buddy)</name>
    <name type="common">Spirochaeta sp. (strain Buddy)</name>
    <dbReference type="NCBI Taxonomy" id="158189"/>
    <lineage>
        <taxon>Bacteria</taxon>
        <taxon>Pseudomonadati</taxon>
        <taxon>Spirochaetota</taxon>
        <taxon>Spirochaetia</taxon>
        <taxon>Spirochaetales</taxon>
        <taxon>Sphaerochaetaceae</taxon>
        <taxon>Sphaerochaeta</taxon>
    </lineage>
</organism>
<proteinExistence type="predicted"/>
<dbReference type="HOGENOM" id="CLU_147162_6_2_12"/>
<name>F0RTZ0_SPHGB</name>
<dbReference type="InterPro" id="IPR035093">
    <property type="entry name" value="RelE/ParE_toxin_dom_sf"/>
</dbReference>
<sequence length="101" mass="12073">MIENVRYTDQFILDVSQVVRYISHVLDNTNAAQRLITSIEKAIENRTSNPEGFEPVHTCKVRQYLYYRIYIKHFTLYYIVIDGTMELRRFISSSRDYSKLL</sequence>
<dbReference type="RefSeq" id="WP_013607917.1">
    <property type="nucleotide sequence ID" value="NC_015152.1"/>
</dbReference>
<evidence type="ECO:0000256" key="1">
    <source>
        <dbReference type="ARBA" id="ARBA00022649"/>
    </source>
</evidence>
<gene>
    <name evidence="2" type="ordered locus">SpiBuddy_2249</name>
</gene>
<dbReference type="KEGG" id="sbu:SpiBuddy_2249"/>
<keyword evidence="1" id="KW-1277">Toxin-antitoxin system</keyword>
<reference evidence="3" key="1">
    <citation type="submission" date="2011-02" db="EMBL/GenBank/DDBJ databases">
        <title>Complete sequence of Spirochaeta sp. Buddy.</title>
        <authorList>
            <person name="Lucas S."/>
            <person name="Copeland A."/>
            <person name="Lapidus A."/>
            <person name="Cheng J.-F."/>
            <person name="Goodwin L."/>
            <person name="Pitluck S."/>
            <person name="Zeytun A."/>
            <person name="Detter J.C."/>
            <person name="Han C."/>
            <person name="Tapia R."/>
            <person name="Land M."/>
            <person name="Hauser L."/>
            <person name="Kyrpides N."/>
            <person name="Ivanova N."/>
            <person name="Mikhailova N."/>
            <person name="Pagani I."/>
            <person name="Ritalahti K.M."/>
            <person name="Loeffler F.E."/>
            <person name="Woyke T."/>
        </authorList>
    </citation>
    <scope>NUCLEOTIDE SEQUENCE [LARGE SCALE GENOMIC DNA]</scope>
    <source>
        <strain evidence="3">ATCC BAA-1886 / DSM 22777 / Buddy</strain>
    </source>
</reference>
<dbReference type="AlphaFoldDB" id="F0RTZ0"/>
<dbReference type="Proteomes" id="UP000008466">
    <property type="component" value="Chromosome"/>
</dbReference>